<dbReference type="Gene3D" id="3.40.570.10">
    <property type="entry name" value="Extracellular Endonuclease, subunit A"/>
    <property type="match status" value="1"/>
</dbReference>
<reference evidence="5 6" key="1">
    <citation type="submission" date="2016-09" db="EMBL/GenBank/DDBJ databases">
        <title>Draft Genome Sequence of four Alteromonas macleodii strains isolated from copper coupons and grown long-term at elevated copper levels.</title>
        <authorList>
            <person name="Cusick K."/>
            <person name="Dale J."/>
            <person name="Little B."/>
            <person name="Biffinger J."/>
        </authorList>
    </citation>
    <scope>NUCLEOTIDE SEQUENCE [LARGE SCALE GENOMIC DNA]</scope>
    <source>
        <strain evidence="5 6">KCP01</strain>
    </source>
</reference>
<evidence type="ECO:0000259" key="3">
    <source>
        <dbReference type="SMART" id="SM00477"/>
    </source>
</evidence>
<feature type="transmembrane region" description="Helical" evidence="2">
    <location>
        <begin position="6"/>
        <end position="25"/>
    </location>
</feature>
<dbReference type="InterPro" id="IPR001604">
    <property type="entry name" value="Endo_G_ENPP1-like_dom"/>
</dbReference>
<feature type="domain" description="ENPP1-3/EXOG-like endonuclease/phosphodiesterase" evidence="3">
    <location>
        <begin position="76"/>
        <end position="268"/>
    </location>
</feature>
<dbReference type="EMBL" id="MIPY01000058">
    <property type="protein sequence ID" value="OES24865.1"/>
    <property type="molecule type" value="Genomic_DNA"/>
</dbReference>
<dbReference type="SUPFAM" id="SSF54060">
    <property type="entry name" value="His-Me finger endonucleases"/>
    <property type="match status" value="1"/>
</dbReference>
<proteinExistence type="predicted"/>
<dbReference type="SMART" id="SM00892">
    <property type="entry name" value="Endonuclease_NS"/>
    <property type="match status" value="1"/>
</dbReference>
<keyword evidence="5" id="KW-0378">Hydrolase</keyword>
<dbReference type="InterPro" id="IPR044925">
    <property type="entry name" value="His-Me_finger_sf"/>
</dbReference>
<keyword evidence="2" id="KW-1133">Transmembrane helix</keyword>
<dbReference type="InterPro" id="IPR040255">
    <property type="entry name" value="Non-specific_endonuclease"/>
</dbReference>
<dbReference type="Pfam" id="PF01223">
    <property type="entry name" value="Endonuclease_NS"/>
    <property type="match status" value="1"/>
</dbReference>
<dbReference type="PANTHER" id="PTHR13966:SF5">
    <property type="entry name" value="ENDONUCLEASE G, MITOCHONDRIAL"/>
    <property type="match status" value="1"/>
</dbReference>
<feature type="domain" description="DNA/RNA non-specific endonuclease/pyrophosphatase/phosphodiesterase" evidence="4">
    <location>
        <begin position="75"/>
        <end position="268"/>
    </location>
</feature>
<evidence type="ECO:0000256" key="1">
    <source>
        <dbReference type="PIRSR" id="PIRSR640255-2"/>
    </source>
</evidence>
<accession>A0AB36FMD3</accession>
<evidence type="ECO:0000313" key="5">
    <source>
        <dbReference type="EMBL" id="OES24865.1"/>
    </source>
</evidence>
<name>A0AB36FMD3_ALTMA</name>
<keyword evidence="2" id="KW-0472">Membrane</keyword>
<comment type="caution">
    <text evidence="5">The sequence shown here is derived from an EMBL/GenBank/DDBJ whole genome shotgun (WGS) entry which is preliminary data.</text>
</comment>
<dbReference type="SMART" id="SM00477">
    <property type="entry name" value="NUC"/>
    <property type="match status" value="1"/>
</dbReference>
<dbReference type="GO" id="GO:0016787">
    <property type="term" value="F:hydrolase activity"/>
    <property type="evidence" value="ECO:0007669"/>
    <property type="project" value="InterPro"/>
</dbReference>
<dbReference type="GO" id="GO:0004519">
    <property type="term" value="F:endonuclease activity"/>
    <property type="evidence" value="ECO:0007669"/>
    <property type="project" value="UniProtKB-KW"/>
</dbReference>
<sequence length="282" mass="32265">MNSGFSLFKLCMAVFFVFACFFLVLETSNLDKTAEVTGMDDVIEKTKRDINNVTNALNLDERQYVTELGPVFKREHQAYTLYISCLHRGPLYGYMLLGKDQGNLPRLDGFTVDKEVPAECRQISTSSYSREYHRGQLFDSNHFDGNERHMFESFYMSNVIPQHEVANTGAWKATEIITECYREHHQLYLAAGVLYGTDTTDDEFVESHGVVTPTAMWKYIELDKDKYAAWIIPNSKESTKESLASLEVTLEDLLRITNIQITPNARAVKRVALPIFQNCHLS</sequence>
<evidence type="ECO:0000313" key="6">
    <source>
        <dbReference type="Proteomes" id="UP000095392"/>
    </source>
</evidence>
<dbReference type="RefSeq" id="WP_069945369.1">
    <property type="nucleotide sequence ID" value="NZ_MIPX01000046.1"/>
</dbReference>
<dbReference type="AlphaFoldDB" id="A0AB36FMD3"/>
<organism evidence="5 6">
    <name type="scientific">Alteromonas macleodii</name>
    <name type="common">Pseudoalteromonas macleodii</name>
    <dbReference type="NCBI Taxonomy" id="28108"/>
    <lineage>
        <taxon>Bacteria</taxon>
        <taxon>Pseudomonadati</taxon>
        <taxon>Pseudomonadota</taxon>
        <taxon>Gammaproteobacteria</taxon>
        <taxon>Alteromonadales</taxon>
        <taxon>Alteromonadaceae</taxon>
        <taxon>Alteromonas/Salinimonas group</taxon>
        <taxon>Alteromonas</taxon>
    </lineage>
</organism>
<feature type="binding site" evidence="1">
    <location>
        <position position="167"/>
    </location>
    <ligand>
        <name>Mg(2+)</name>
        <dbReference type="ChEBI" id="CHEBI:18420"/>
        <note>catalytic</note>
    </ligand>
</feature>
<dbReference type="GO" id="GO:0003676">
    <property type="term" value="F:nucleic acid binding"/>
    <property type="evidence" value="ECO:0007669"/>
    <property type="project" value="InterPro"/>
</dbReference>
<dbReference type="PANTHER" id="PTHR13966">
    <property type="entry name" value="ENDONUCLEASE RELATED"/>
    <property type="match status" value="1"/>
</dbReference>
<evidence type="ECO:0000259" key="4">
    <source>
        <dbReference type="SMART" id="SM00892"/>
    </source>
</evidence>
<dbReference type="InterPro" id="IPR020821">
    <property type="entry name" value="ENPP1-3/EXOG-like_nuc-like"/>
</dbReference>
<keyword evidence="2" id="KW-0812">Transmembrane</keyword>
<evidence type="ECO:0000256" key="2">
    <source>
        <dbReference type="SAM" id="Phobius"/>
    </source>
</evidence>
<keyword evidence="5" id="KW-0540">Nuclease</keyword>
<dbReference type="Proteomes" id="UP000095392">
    <property type="component" value="Unassembled WGS sequence"/>
</dbReference>
<keyword evidence="6" id="KW-1185">Reference proteome</keyword>
<keyword evidence="1" id="KW-0479">Metal-binding</keyword>
<dbReference type="GO" id="GO:0046872">
    <property type="term" value="F:metal ion binding"/>
    <property type="evidence" value="ECO:0007669"/>
    <property type="project" value="UniProtKB-KW"/>
</dbReference>
<dbReference type="InterPro" id="IPR044929">
    <property type="entry name" value="DNA/RNA_non-sp_Endonuclease_sf"/>
</dbReference>
<keyword evidence="5" id="KW-0255">Endonuclease</keyword>
<protein>
    <submittedName>
        <fullName evidence="5">DNA/RNA non-specific endonuclease family protein</fullName>
    </submittedName>
</protein>
<gene>
    <name evidence="5" type="ORF">BFV95_4624</name>
</gene>